<dbReference type="AlphaFoldDB" id="A0A6M5YUB0"/>
<name>A0A6M5YUB0_9BACT</name>
<dbReference type="KEGG" id="ftj:FTUN_4391"/>
<accession>A0A6M5YUB0</accession>
<gene>
    <name evidence="1" type="ORF">FTUN_4391</name>
</gene>
<evidence type="ECO:0000313" key="2">
    <source>
        <dbReference type="Proteomes" id="UP000503447"/>
    </source>
</evidence>
<organism evidence="1 2">
    <name type="scientific">Frigoriglobus tundricola</name>
    <dbReference type="NCBI Taxonomy" id="2774151"/>
    <lineage>
        <taxon>Bacteria</taxon>
        <taxon>Pseudomonadati</taxon>
        <taxon>Planctomycetota</taxon>
        <taxon>Planctomycetia</taxon>
        <taxon>Gemmatales</taxon>
        <taxon>Gemmataceae</taxon>
        <taxon>Frigoriglobus</taxon>
    </lineage>
</organism>
<sequence length="50" mass="5738">MEYQKVGHSLREWHLPRTSNGWAPLAERVADFTNRSARTTQSVTQLRPSA</sequence>
<dbReference type="EMBL" id="CP053452">
    <property type="protein sequence ID" value="QJW96831.1"/>
    <property type="molecule type" value="Genomic_DNA"/>
</dbReference>
<evidence type="ECO:0000313" key="1">
    <source>
        <dbReference type="EMBL" id="QJW96831.1"/>
    </source>
</evidence>
<keyword evidence="2" id="KW-1185">Reference proteome</keyword>
<proteinExistence type="predicted"/>
<dbReference type="Proteomes" id="UP000503447">
    <property type="component" value="Chromosome"/>
</dbReference>
<protein>
    <submittedName>
        <fullName evidence="1">Uncharacterized protein</fullName>
    </submittedName>
</protein>
<reference evidence="2" key="1">
    <citation type="submission" date="2020-05" db="EMBL/GenBank/DDBJ databases">
        <title>Frigoriglobus tundricola gen. nov., sp. nov., a psychrotolerant cellulolytic planctomycete of the family Gemmataceae with two divergent copies of 16S rRNA gene.</title>
        <authorList>
            <person name="Kulichevskaya I.S."/>
            <person name="Ivanova A.A."/>
            <person name="Naumoff D.G."/>
            <person name="Beletsky A.V."/>
            <person name="Rijpstra W.I.C."/>
            <person name="Sinninghe Damste J.S."/>
            <person name="Mardanov A.V."/>
            <person name="Ravin N.V."/>
            <person name="Dedysh S.N."/>
        </authorList>
    </citation>
    <scope>NUCLEOTIDE SEQUENCE [LARGE SCALE GENOMIC DNA]</scope>
    <source>
        <strain evidence="2">PL17</strain>
    </source>
</reference>